<sequence>MSNKITKSIALLGLSMALSSGAAVASANQSQDSAFNAVQNTVQTVMVNGKTISSGYLQSGGKEVMLPLRDLVETLGMTLKWNPDDKSSEITKGTLWTTVKTGEDRYTINKMYTSLGTAPVIVNNKLYVPASFASEVLHAIVKVEGSSVSISFPEQEKTATTQGVITEIKDNDGHISIHLNGIQGDGIVLNVSKDTVFQTSEAKALKLSDLTLGMSVKAEHSLATTMSLPPQTAVYTLTVTDKIETAEIIGTAGTIAEVRTNEAGVDKSILIKGLGLTEQSPKEVVLNLSKDTVLVDQNGMKVEQASLVKDAKVIGFYTPMLTRSLPPIGNATKIMLQIATENTEPAL</sequence>
<accession>W7YCE5</accession>
<dbReference type="InterPro" id="IPR036582">
    <property type="entry name" value="Mao_N_sf"/>
</dbReference>
<feature type="signal peptide" evidence="1">
    <location>
        <begin position="1"/>
        <end position="22"/>
    </location>
</feature>
<dbReference type="InterPro" id="IPR012854">
    <property type="entry name" value="Cu_amine_oxidase-like_N"/>
</dbReference>
<dbReference type="Pfam" id="PF07833">
    <property type="entry name" value="Cu_amine_oxidN1"/>
    <property type="match status" value="1"/>
</dbReference>
<dbReference type="OrthoDB" id="2029085at2"/>
<evidence type="ECO:0000313" key="4">
    <source>
        <dbReference type="Proteomes" id="UP000019364"/>
    </source>
</evidence>
<reference evidence="3 4" key="1">
    <citation type="journal article" date="2014" name="Genome Announc.">
        <title>Draft Genome Sequence of Paenibacillus pini JCM 16418T, Isolated from the Rhizosphere of Pine Tree.</title>
        <authorList>
            <person name="Yuki M."/>
            <person name="Oshima K."/>
            <person name="Suda W."/>
            <person name="Oshida Y."/>
            <person name="Kitamura K."/>
            <person name="Iida Y."/>
            <person name="Hattori M."/>
            <person name="Ohkuma M."/>
        </authorList>
    </citation>
    <scope>NUCLEOTIDE SEQUENCE [LARGE SCALE GENOMIC DNA]</scope>
    <source>
        <strain evidence="3 4">JCM 16418</strain>
    </source>
</reference>
<proteinExistence type="predicted"/>
<name>W7YCE5_9BACL</name>
<keyword evidence="1" id="KW-0732">Signal</keyword>
<dbReference type="eggNOG" id="ENOG502ZEC7">
    <property type="taxonomic scope" value="Bacteria"/>
</dbReference>
<protein>
    <submittedName>
        <fullName evidence="3">Protease inhibitor</fullName>
    </submittedName>
</protein>
<evidence type="ECO:0000313" key="3">
    <source>
        <dbReference type="EMBL" id="GAF08580.1"/>
    </source>
</evidence>
<evidence type="ECO:0000259" key="2">
    <source>
        <dbReference type="Pfam" id="PF07833"/>
    </source>
</evidence>
<dbReference type="Gene3D" id="3.30.457.10">
    <property type="entry name" value="Copper amine oxidase-like, N-terminal domain"/>
    <property type="match status" value="1"/>
</dbReference>
<gene>
    <name evidence="3" type="ORF">JCM16418_2664</name>
</gene>
<organism evidence="3 4">
    <name type="scientific">Paenibacillus pini JCM 16418</name>
    <dbReference type="NCBI Taxonomy" id="1236976"/>
    <lineage>
        <taxon>Bacteria</taxon>
        <taxon>Bacillati</taxon>
        <taxon>Bacillota</taxon>
        <taxon>Bacilli</taxon>
        <taxon>Bacillales</taxon>
        <taxon>Paenibacillaceae</taxon>
        <taxon>Paenibacillus</taxon>
    </lineage>
</organism>
<keyword evidence="4" id="KW-1185">Reference proteome</keyword>
<dbReference type="SUPFAM" id="SSF55383">
    <property type="entry name" value="Copper amine oxidase, domain N"/>
    <property type="match status" value="1"/>
</dbReference>
<comment type="caution">
    <text evidence="3">The sequence shown here is derived from an EMBL/GenBank/DDBJ whole genome shotgun (WGS) entry which is preliminary data.</text>
</comment>
<dbReference type="EMBL" id="BAVZ01000007">
    <property type="protein sequence ID" value="GAF08580.1"/>
    <property type="molecule type" value="Genomic_DNA"/>
</dbReference>
<dbReference type="STRING" id="1236976.JCM16418_2664"/>
<evidence type="ECO:0000256" key="1">
    <source>
        <dbReference type="SAM" id="SignalP"/>
    </source>
</evidence>
<dbReference type="AlphaFoldDB" id="W7YCE5"/>
<feature type="domain" description="Copper amine oxidase-like N-terminal" evidence="2">
    <location>
        <begin position="47"/>
        <end position="150"/>
    </location>
</feature>
<dbReference type="Proteomes" id="UP000019364">
    <property type="component" value="Unassembled WGS sequence"/>
</dbReference>
<feature type="chain" id="PRO_5039154072" evidence="1">
    <location>
        <begin position="23"/>
        <end position="347"/>
    </location>
</feature>
<dbReference type="RefSeq" id="WP_036649116.1">
    <property type="nucleotide sequence ID" value="NZ_BAVZ01000007.1"/>
</dbReference>